<keyword evidence="3" id="KW-1185">Reference proteome</keyword>
<dbReference type="InterPro" id="IPR051908">
    <property type="entry name" value="Ribosomal_N-acetyltransferase"/>
</dbReference>
<protein>
    <submittedName>
        <fullName evidence="2">GNAT family N-acetyltransferase</fullName>
        <ecNumber evidence="2">2.3.-.-</ecNumber>
    </submittedName>
</protein>
<dbReference type="Proteomes" id="UP001597368">
    <property type="component" value="Unassembled WGS sequence"/>
</dbReference>
<dbReference type="EC" id="2.3.-.-" evidence="2"/>
<dbReference type="RefSeq" id="WP_379571324.1">
    <property type="nucleotide sequence ID" value="NZ_JBHUFV010000015.1"/>
</dbReference>
<name>A0ABW4SQS1_9ACTN</name>
<sequence>MRHLPLFELSIRTPRLELRLPSLAELDALGDRAAEGVHEAGFMPFFVPWTDASPDERARSTIQYHFRTWGAWTPESWGCEFAVFLDGEVIGSQGVTGKDFAITREVHTGSWIGQRFQGKGIGTEMRRAALHFAFNGLGARYARTEAFEDNLPSLGVTRKLGYREDGVEIHNRQGKPATTLRFRMSRDDWTPAEDVSIHGLEACLPLFDATSA</sequence>
<accession>A0ABW4SQS1</accession>
<reference evidence="3" key="1">
    <citation type="journal article" date="2019" name="Int. J. Syst. Evol. Microbiol.">
        <title>The Global Catalogue of Microorganisms (GCM) 10K type strain sequencing project: providing services to taxonomists for standard genome sequencing and annotation.</title>
        <authorList>
            <consortium name="The Broad Institute Genomics Platform"/>
            <consortium name="The Broad Institute Genome Sequencing Center for Infectious Disease"/>
            <person name="Wu L."/>
            <person name="Ma J."/>
        </authorList>
    </citation>
    <scope>NUCLEOTIDE SEQUENCE [LARGE SCALE GENOMIC DNA]</scope>
    <source>
        <strain evidence="3">ICMP 6774ER</strain>
    </source>
</reference>
<evidence type="ECO:0000313" key="2">
    <source>
        <dbReference type="EMBL" id="MFD1931738.1"/>
    </source>
</evidence>
<gene>
    <name evidence="2" type="ORF">ACFSKW_09625</name>
</gene>
<comment type="caution">
    <text evidence="2">The sequence shown here is derived from an EMBL/GenBank/DDBJ whole genome shotgun (WGS) entry which is preliminary data.</text>
</comment>
<evidence type="ECO:0000259" key="1">
    <source>
        <dbReference type="PROSITE" id="PS51186"/>
    </source>
</evidence>
<dbReference type="SUPFAM" id="SSF55729">
    <property type="entry name" value="Acyl-CoA N-acyltransferases (Nat)"/>
    <property type="match status" value="1"/>
</dbReference>
<evidence type="ECO:0000313" key="3">
    <source>
        <dbReference type="Proteomes" id="UP001597368"/>
    </source>
</evidence>
<dbReference type="Pfam" id="PF13302">
    <property type="entry name" value="Acetyltransf_3"/>
    <property type="match status" value="1"/>
</dbReference>
<feature type="domain" description="N-acetyltransferase" evidence="1">
    <location>
        <begin position="40"/>
        <end position="185"/>
    </location>
</feature>
<organism evidence="2 3">
    <name type="scientific">Nonomuraea mangrovi</name>
    <dbReference type="NCBI Taxonomy" id="2316207"/>
    <lineage>
        <taxon>Bacteria</taxon>
        <taxon>Bacillati</taxon>
        <taxon>Actinomycetota</taxon>
        <taxon>Actinomycetes</taxon>
        <taxon>Streptosporangiales</taxon>
        <taxon>Streptosporangiaceae</taxon>
        <taxon>Nonomuraea</taxon>
    </lineage>
</organism>
<dbReference type="PANTHER" id="PTHR43441">
    <property type="entry name" value="RIBOSOMAL-PROTEIN-SERINE ACETYLTRANSFERASE"/>
    <property type="match status" value="1"/>
</dbReference>
<dbReference type="GO" id="GO:0016746">
    <property type="term" value="F:acyltransferase activity"/>
    <property type="evidence" value="ECO:0007669"/>
    <property type="project" value="UniProtKB-KW"/>
</dbReference>
<proteinExistence type="predicted"/>
<dbReference type="EMBL" id="JBHUFV010000015">
    <property type="protein sequence ID" value="MFD1931738.1"/>
    <property type="molecule type" value="Genomic_DNA"/>
</dbReference>
<dbReference type="InterPro" id="IPR016181">
    <property type="entry name" value="Acyl_CoA_acyltransferase"/>
</dbReference>
<keyword evidence="2" id="KW-0012">Acyltransferase</keyword>
<dbReference type="InterPro" id="IPR000182">
    <property type="entry name" value="GNAT_dom"/>
</dbReference>
<dbReference type="PROSITE" id="PS51186">
    <property type="entry name" value="GNAT"/>
    <property type="match status" value="1"/>
</dbReference>
<dbReference type="Gene3D" id="3.40.630.30">
    <property type="match status" value="1"/>
</dbReference>
<keyword evidence="2" id="KW-0808">Transferase</keyword>
<dbReference type="PANTHER" id="PTHR43441:SF11">
    <property type="entry name" value="RIBOSOMAL-PROTEIN-SERINE ACETYLTRANSFERASE"/>
    <property type="match status" value="1"/>
</dbReference>